<keyword evidence="3" id="KW-0777">Teichoic acid biosynthesis</keyword>
<dbReference type="EMBL" id="MEUG01000001">
    <property type="protein sequence ID" value="OGC27737.1"/>
    <property type="molecule type" value="Genomic_DNA"/>
</dbReference>
<dbReference type="Proteomes" id="UP000178602">
    <property type="component" value="Unassembled WGS sequence"/>
</dbReference>
<dbReference type="GO" id="GO:0047244">
    <property type="term" value="F:N-acetylglucosaminyldiphosphoundecaprenol N-acetyl-beta-D-mannosaminyltransferase activity"/>
    <property type="evidence" value="ECO:0007669"/>
    <property type="project" value="InterPro"/>
</dbReference>
<sequence>MNIVDFSGLKVNNVTLAEAVAKVESLIAAGQPSLVVTPNPEMIVAAQEDSELRALINSAALRVPDGISMVVVKKLLGDPLKERVSGIDLMQQLLAVSAQKGYKVFFLGSAPGVAEEAARKVREKYPGIRINGTRDGYFQATDEEMLIEQIKTSKPDILFVGLGAGRQEKWLAANLTKLGVPVSMGIGGSLDAISGKVKRAPALVQKLYIEWLYRLLQQPWRWRRQIALIKFLLLMFFPRNK</sequence>
<protein>
    <submittedName>
        <fullName evidence="5">Uncharacterized protein</fullName>
    </submittedName>
</protein>
<name>A0A1F4T5B9_UNCSA</name>
<evidence type="ECO:0000256" key="4">
    <source>
        <dbReference type="ARBA" id="ARBA00023316"/>
    </source>
</evidence>
<evidence type="ECO:0000256" key="2">
    <source>
        <dbReference type="ARBA" id="ARBA00022679"/>
    </source>
</evidence>
<organism evidence="5 6">
    <name type="scientific">candidate division WOR-1 bacterium RIFOXYC12_FULL_54_18</name>
    <dbReference type="NCBI Taxonomy" id="1802584"/>
    <lineage>
        <taxon>Bacteria</taxon>
        <taxon>Bacillati</taxon>
        <taxon>Saganbacteria</taxon>
    </lineage>
</organism>
<dbReference type="HAMAP" id="MF_02070">
    <property type="entry name" value="TagA_TarA"/>
    <property type="match status" value="1"/>
</dbReference>
<dbReference type="InterPro" id="IPR004629">
    <property type="entry name" value="WecG_TagA_CpsF"/>
</dbReference>
<dbReference type="AlphaFoldDB" id="A0A1F4T5B9"/>
<dbReference type="CDD" id="cd06533">
    <property type="entry name" value="Glyco_transf_WecG_TagA"/>
    <property type="match status" value="1"/>
</dbReference>
<dbReference type="PANTHER" id="PTHR34136">
    <property type="match status" value="1"/>
</dbReference>
<proteinExistence type="inferred from homology"/>
<dbReference type="PANTHER" id="PTHR34136:SF1">
    <property type="entry name" value="UDP-N-ACETYL-D-MANNOSAMINURONIC ACID TRANSFERASE"/>
    <property type="match status" value="1"/>
</dbReference>
<accession>A0A1F4T5B9</accession>
<dbReference type="NCBIfam" id="TIGR00696">
    <property type="entry name" value="wecG_tagA_cpsF"/>
    <property type="match status" value="1"/>
</dbReference>
<keyword evidence="1" id="KW-0328">Glycosyltransferase</keyword>
<dbReference type="GO" id="GO:0071555">
    <property type="term" value="P:cell wall organization"/>
    <property type="evidence" value="ECO:0007669"/>
    <property type="project" value="UniProtKB-KW"/>
</dbReference>
<comment type="caution">
    <text evidence="5">The sequence shown here is derived from an EMBL/GenBank/DDBJ whole genome shotgun (WGS) entry which is preliminary data.</text>
</comment>
<evidence type="ECO:0000256" key="1">
    <source>
        <dbReference type="ARBA" id="ARBA00022676"/>
    </source>
</evidence>
<evidence type="ECO:0000313" key="6">
    <source>
        <dbReference type="Proteomes" id="UP000178602"/>
    </source>
</evidence>
<evidence type="ECO:0000256" key="3">
    <source>
        <dbReference type="ARBA" id="ARBA00022944"/>
    </source>
</evidence>
<reference evidence="5 6" key="1">
    <citation type="journal article" date="2016" name="Nat. Commun.">
        <title>Thousands of microbial genomes shed light on interconnected biogeochemical processes in an aquifer system.</title>
        <authorList>
            <person name="Anantharaman K."/>
            <person name="Brown C.T."/>
            <person name="Hug L.A."/>
            <person name="Sharon I."/>
            <person name="Castelle C.J."/>
            <person name="Probst A.J."/>
            <person name="Thomas B.C."/>
            <person name="Singh A."/>
            <person name="Wilkins M.J."/>
            <person name="Karaoz U."/>
            <person name="Brodie E.L."/>
            <person name="Williams K.H."/>
            <person name="Hubbard S.S."/>
            <person name="Banfield J.F."/>
        </authorList>
    </citation>
    <scope>NUCLEOTIDE SEQUENCE [LARGE SCALE GENOMIC DNA]</scope>
</reference>
<dbReference type="InterPro" id="IPR034714">
    <property type="entry name" value="TagA_TarA"/>
</dbReference>
<dbReference type="GO" id="GO:0019350">
    <property type="term" value="P:teichoic acid biosynthetic process"/>
    <property type="evidence" value="ECO:0007669"/>
    <property type="project" value="UniProtKB-KW"/>
</dbReference>
<dbReference type="Pfam" id="PF03808">
    <property type="entry name" value="Glyco_tran_WecG"/>
    <property type="match status" value="1"/>
</dbReference>
<keyword evidence="2" id="KW-0808">Transferase</keyword>
<evidence type="ECO:0000313" key="5">
    <source>
        <dbReference type="EMBL" id="OGC27737.1"/>
    </source>
</evidence>
<keyword evidence="4" id="KW-0961">Cell wall biogenesis/degradation</keyword>
<gene>
    <name evidence="5" type="ORF">A3K49_01820</name>
</gene>